<dbReference type="EMBL" id="CADEAL010000513">
    <property type="protein sequence ID" value="CAB1421269.1"/>
    <property type="molecule type" value="Genomic_DNA"/>
</dbReference>
<evidence type="ECO:0000313" key="1">
    <source>
        <dbReference type="EMBL" id="CAB1421269.1"/>
    </source>
</evidence>
<accession>A0A9N7TYB9</accession>
<protein>
    <submittedName>
        <fullName evidence="1">Uncharacterized protein</fullName>
    </submittedName>
</protein>
<dbReference type="Proteomes" id="UP001153269">
    <property type="component" value="Unassembled WGS sequence"/>
</dbReference>
<gene>
    <name evidence="1" type="ORF">PLEPLA_LOCUS9151</name>
</gene>
<name>A0A9N7TYB9_PLEPL</name>
<dbReference type="AlphaFoldDB" id="A0A9N7TYB9"/>
<keyword evidence="2" id="KW-1185">Reference proteome</keyword>
<comment type="caution">
    <text evidence="1">The sequence shown here is derived from an EMBL/GenBank/DDBJ whole genome shotgun (WGS) entry which is preliminary data.</text>
</comment>
<organism evidence="1 2">
    <name type="scientific">Pleuronectes platessa</name>
    <name type="common">European plaice</name>
    <dbReference type="NCBI Taxonomy" id="8262"/>
    <lineage>
        <taxon>Eukaryota</taxon>
        <taxon>Metazoa</taxon>
        <taxon>Chordata</taxon>
        <taxon>Craniata</taxon>
        <taxon>Vertebrata</taxon>
        <taxon>Euteleostomi</taxon>
        <taxon>Actinopterygii</taxon>
        <taxon>Neopterygii</taxon>
        <taxon>Teleostei</taxon>
        <taxon>Neoteleostei</taxon>
        <taxon>Acanthomorphata</taxon>
        <taxon>Carangaria</taxon>
        <taxon>Pleuronectiformes</taxon>
        <taxon>Pleuronectoidei</taxon>
        <taxon>Pleuronectidae</taxon>
        <taxon>Pleuronectes</taxon>
    </lineage>
</organism>
<sequence>MPGIGRQRIFISRDGGRVLPLPALITLLPPEQAWLPNRHRREWRLERESDPSCFYRAAQPEEHRAAHQGAC</sequence>
<proteinExistence type="predicted"/>
<evidence type="ECO:0000313" key="2">
    <source>
        <dbReference type="Proteomes" id="UP001153269"/>
    </source>
</evidence>
<reference evidence="1" key="1">
    <citation type="submission" date="2020-03" db="EMBL/GenBank/DDBJ databases">
        <authorList>
            <person name="Weist P."/>
        </authorList>
    </citation>
    <scope>NUCLEOTIDE SEQUENCE</scope>
</reference>